<evidence type="ECO:0000256" key="1">
    <source>
        <dbReference type="SAM" id="MobiDB-lite"/>
    </source>
</evidence>
<protein>
    <submittedName>
        <fullName evidence="3">Ribonuclease H-like domain-containing protein</fullName>
    </submittedName>
</protein>
<evidence type="ECO:0000313" key="3">
    <source>
        <dbReference type="EMBL" id="GJS50533.1"/>
    </source>
</evidence>
<reference evidence="3" key="1">
    <citation type="journal article" date="2022" name="Int. J. Mol. Sci.">
        <title>Draft Genome of Tanacetum Coccineum: Genomic Comparison of Closely Related Tanacetum-Family Plants.</title>
        <authorList>
            <person name="Yamashiro T."/>
            <person name="Shiraishi A."/>
            <person name="Nakayama K."/>
            <person name="Satake H."/>
        </authorList>
    </citation>
    <scope>NUCLEOTIDE SEQUENCE</scope>
</reference>
<organism evidence="3 4">
    <name type="scientific">Tanacetum coccineum</name>
    <dbReference type="NCBI Taxonomy" id="301880"/>
    <lineage>
        <taxon>Eukaryota</taxon>
        <taxon>Viridiplantae</taxon>
        <taxon>Streptophyta</taxon>
        <taxon>Embryophyta</taxon>
        <taxon>Tracheophyta</taxon>
        <taxon>Spermatophyta</taxon>
        <taxon>Magnoliopsida</taxon>
        <taxon>eudicotyledons</taxon>
        <taxon>Gunneridae</taxon>
        <taxon>Pentapetalae</taxon>
        <taxon>asterids</taxon>
        <taxon>campanulids</taxon>
        <taxon>Asterales</taxon>
        <taxon>Asteraceae</taxon>
        <taxon>Asteroideae</taxon>
        <taxon>Anthemideae</taxon>
        <taxon>Anthemidinae</taxon>
        <taxon>Tanacetum</taxon>
    </lineage>
</organism>
<dbReference type="EMBL" id="BQNB010008523">
    <property type="protein sequence ID" value="GJS50533.1"/>
    <property type="molecule type" value="Genomic_DNA"/>
</dbReference>
<dbReference type="Proteomes" id="UP001151760">
    <property type="component" value="Unassembled WGS sequence"/>
</dbReference>
<evidence type="ECO:0000259" key="2">
    <source>
        <dbReference type="Pfam" id="PF03732"/>
    </source>
</evidence>
<dbReference type="PANTHER" id="PTHR33223:SF11">
    <property type="entry name" value="ELEMENT PROTEIN, PUTATIVE-RELATED"/>
    <property type="match status" value="1"/>
</dbReference>
<dbReference type="PANTHER" id="PTHR33223">
    <property type="entry name" value="CCHC-TYPE DOMAIN-CONTAINING PROTEIN"/>
    <property type="match status" value="1"/>
</dbReference>
<feature type="region of interest" description="Disordered" evidence="1">
    <location>
        <begin position="259"/>
        <end position="290"/>
    </location>
</feature>
<keyword evidence="4" id="KW-1185">Reference proteome</keyword>
<dbReference type="Pfam" id="PF03732">
    <property type="entry name" value="Retrotrans_gag"/>
    <property type="match status" value="1"/>
</dbReference>
<gene>
    <name evidence="3" type="ORF">Tco_0623895</name>
</gene>
<feature type="domain" description="Retrotransposon gag" evidence="2">
    <location>
        <begin position="54"/>
        <end position="107"/>
    </location>
</feature>
<reference evidence="3" key="2">
    <citation type="submission" date="2022-01" db="EMBL/GenBank/DDBJ databases">
        <authorList>
            <person name="Yamashiro T."/>
            <person name="Shiraishi A."/>
            <person name="Satake H."/>
            <person name="Nakayama K."/>
        </authorList>
    </citation>
    <scope>NUCLEOTIDE SEQUENCE</scope>
</reference>
<name>A0ABQ4WCI4_9ASTR</name>
<dbReference type="InterPro" id="IPR005162">
    <property type="entry name" value="Retrotrans_gag_dom"/>
</dbReference>
<evidence type="ECO:0000313" key="4">
    <source>
        <dbReference type="Proteomes" id="UP001151760"/>
    </source>
</evidence>
<accession>A0ABQ4WCI4</accession>
<proteinExistence type="predicted"/>
<comment type="caution">
    <text evidence="3">The sequence shown here is derived from an EMBL/GenBank/DDBJ whole genome shotgun (WGS) entry which is preliminary data.</text>
</comment>
<sequence>MVPLLSDTIWLVQNGCSFHGLRSEDPNQHLKDFLKLLDSLDLDVANRKRTRLCLFQFSLHDQASNWLERLLAGFISIWEDLTTHFLSQFFPSRRTSKLRNEILMYTQIDINHAAGGNLKGLSAEEAWETIEDCAQCNKQWKNPTSDQTITNLKDHLVGNEVVRVNIPKCMSWLEADDEHIGDLDMMEDKVDNPSPQCTPQVLSSFEVYPPLVTYPKEVEETLGTPMEVEPLEETQLEDLGLNTCNHDIPLSFREVPIFDEPGPQPQPLTNFPSLEASLGNERGSEPPNKPYSPDGFRMKEVDHLTIHTPPSPHMASFYPKDVYCYYHPCVEDPKKHYGFKPSLLGHSGSLGVDFSNFEMIEDDWRLESKEVSFLREGLNLPIWPKELEKGRKVYLLEDKKTPSVMIFDEVSFYTLFQVRGDGVAGIKRRRRDLYGDGVRNFATALGLGRIKEDLEPSTWRRRRDF</sequence>